<dbReference type="RefSeq" id="WP_083984720.1">
    <property type="nucleotide sequence ID" value="NZ_VLLK01000001.1"/>
</dbReference>
<comment type="caution">
    <text evidence="4">The sequence shown here is derived from an EMBL/GenBank/DDBJ whole genome shotgun (WGS) entry which is preliminary data.</text>
</comment>
<evidence type="ECO:0000259" key="3">
    <source>
        <dbReference type="Pfam" id="PF07486"/>
    </source>
</evidence>
<feature type="transmembrane region" description="Helical" evidence="2">
    <location>
        <begin position="21"/>
        <end position="41"/>
    </location>
</feature>
<keyword evidence="5" id="KW-1185">Reference proteome</keyword>
<organism evidence="4 5">
    <name type="scientific">Altererythrobacter ishigakiensis</name>
    <dbReference type="NCBI Taxonomy" id="476157"/>
    <lineage>
        <taxon>Bacteria</taxon>
        <taxon>Pseudomonadati</taxon>
        <taxon>Pseudomonadota</taxon>
        <taxon>Alphaproteobacteria</taxon>
        <taxon>Sphingomonadales</taxon>
        <taxon>Erythrobacteraceae</taxon>
        <taxon>Altererythrobacter</taxon>
    </lineage>
</organism>
<keyword evidence="2" id="KW-0812">Transmembrane</keyword>
<dbReference type="EMBL" id="VLLK01000001">
    <property type="protein sequence ID" value="TWJ10393.1"/>
    <property type="molecule type" value="Genomic_DNA"/>
</dbReference>
<dbReference type="Proteomes" id="UP000320547">
    <property type="component" value="Unassembled WGS sequence"/>
</dbReference>
<proteinExistence type="predicted"/>
<feature type="region of interest" description="Disordered" evidence="1">
    <location>
        <begin position="281"/>
        <end position="311"/>
    </location>
</feature>
<dbReference type="Gene3D" id="1.10.10.2520">
    <property type="entry name" value="Cell wall hydrolase SleB, domain 1"/>
    <property type="match status" value="1"/>
</dbReference>
<dbReference type="InterPro" id="IPR011105">
    <property type="entry name" value="Cell_wall_hydrolase_SleB"/>
</dbReference>
<dbReference type="Pfam" id="PF07486">
    <property type="entry name" value="Hydrolase_2"/>
    <property type="match status" value="1"/>
</dbReference>
<evidence type="ECO:0000313" key="4">
    <source>
        <dbReference type="EMBL" id="TWJ10393.1"/>
    </source>
</evidence>
<keyword evidence="2" id="KW-1133">Transmembrane helix</keyword>
<name>A0A562UXT0_9SPHN</name>
<dbReference type="AlphaFoldDB" id="A0A562UXT0"/>
<dbReference type="STRING" id="476157.GCA_001663155_01298"/>
<keyword evidence="2" id="KW-0472">Membrane</keyword>
<protein>
    <submittedName>
        <fullName evidence="4">Cell wall hydrolase</fullName>
    </submittedName>
</protein>
<dbReference type="GO" id="GO:0016787">
    <property type="term" value="F:hydrolase activity"/>
    <property type="evidence" value="ECO:0007669"/>
    <property type="project" value="UniProtKB-KW"/>
</dbReference>
<reference evidence="4 5" key="1">
    <citation type="submission" date="2019-07" db="EMBL/GenBank/DDBJ databases">
        <title>Genomic Encyclopedia of Archaeal and Bacterial Type Strains, Phase II (KMG-II): from individual species to whole genera.</title>
        <authorList>
            <person name="Goeker M."/>
        </authorList>
    </citation>
    <scope>NUCLEOTIDE SEQUENCE [LARGE SCALE GENOMIC DNA]</scope>
    <source>
        <strain evidence="4 5">ATCC BAA-2084</strain>
    </source>
</reference>
<accession>A0A562UXT0</accession>
<sequence length="349" mass="37323">MSNRLASWAMAWRDSGGATPSRIAIAGGFAAVVGVGLAFVIGNPNPDRAEAAVTIRASEVAALQKIDKGEQAELLLEGDTAQARNALIPESALPLARAASFSEIAKGSPQYASALKCMTQAVYYEAANEPVQGKRAVAQVVINRMKHPAYPGSVCGVVYEGVYQPVCQFSFTCDGALTRQPLSRQWRESEAVAKAMLAGETEPSVGTATHYHADYVVPRWAYTLAKIEQIGTHIFYRFPGSAGSSGAFTRRWAGRESVPAIDWDRMRGLLAADVEPEPEFVPGLTVTPHVTDRHAPNDVGGRIDTTKAWRPSIPDPVNIGGSYEDAVVQQGETTVPAEIAVVSNEEASR</sequence>
<evidence type="ECO:0000256" key="2">
    <source>
        <dbReference type="SAM" id="Phobius"/>
    </source>
</evidence>
<keyword evidence="4" id="KW-0378">Hydrolase</keyword>
<dbReference type="InterPro" id="IPR042047">
    <property type="entry name" value="SleB_dom1"/>
</dbReference>
<gene>
    <name evidence="4" type="ORF">JN10_2057</name>
</gene>
<feature type="domain" description="Cell wall hydrolase SleB" evidence="3">
    <location>
        <begin position="128"/>
        <end position="236"/>
    </location>
</feature>
<evidence type="ECO:0000313" key="5">
    <source>
        <dbReference type="Proteomes" id="UP000320547"/>
    </source>
</evidence>
<evidence type="ECO:0000256" key="1">
    <source>
        <dbReference type="SAM" id="MobiDB-lite"/>
    </source>
</evidence>